<evidence type="ECO:0000313" key="14">
    <source>
        <dbReference type="Proteomes" id="UP001519295"/>
    </source>
</evidence>
<dbReference type="EMBL" id="JAGINU010000001">
    <property type="protein sequence ID" value="MBP2365847.1"/>
    <property type="molecule type" value="Genomic_DNA"/>
</dbReference>
<evidence type="ECO:0000256" key="8">
    <source>
        <dbReference type="ARBA" id="ARBA00023012"/>
    </source>
</evidence>
<keyword evidence="4" id="KW-0808">Transferase</keyword>
<dbReference type="InterPro" id="IPR036890">
    <property type="entry name" value="HATPase_C_sf"/>
</dbReference>
<name>A0ABS4VPM3_9PSEU</name>
<keyword evidence="10" id="KW-0472">Membrane</keyword>
<dbReference type="InterPro" id="IPR003594">
    <property type="entry name" value="HATPase_dom"/>
</dbReference>
<evidence type="ECO:0000256" key="2">
    <source>
        <dbReference type="ARBA" id="ARBA00012438"/>
    </source>
</evidence>
<evidence type="ECO:0000256" key="4">
    <source>
        <dbReference type="ARBA" id="ARBA00022679"/>
    </source>
</evidence>
<dbReference type="PANTHER" id="PTHR24421:SF10">
    <property type="entry name" value="NITRATE_NITRITE SENSOR PROTEIN NARQ"/>
    <property type="match status" value="1"/>
</dbReference>
<keyword evidence="10" id="KW-0812">Transmembrane</keyword>
<dbReference type="InterPro" id="IPR050482">
    <property type="entry name" value="Sensor_HK_TwoCompSys"/>
</dbReference>
<feature type="transmembrane region" description="Helical" evidence="10">
    <location>
        <begin position="115"/>
        <end position="132"/>
    </location>
</feature>
<dbReference type="Gene3D" id="3.30.565.10">
    <property type="entry name" value="Histidine kinase-like ATPase, C-terminal domain"/>
    <property type="match status" value="1"/>
</dbReference>
<evidence type="ECO:0000256" key="1">
    <source>
        <dbReference type="ARBA" id="ARBA00000085"/>
    </source>
</evidence>
<keyword evidence="8" id="KW-0902">Two-component regulatory system</keyword>
<evidence type="ECO:0000256" key="6">
    <source>
        <dbReference type="ARBA" id="ARBA00022777"/>
    </source>
</evidence>
<feature type="domain" description="Histidine kinase/HSP90-like ATPase" evidence="11">
    <location>
        <begin position="305"/>
        <end position="394"/>
    </location>
</feature>
<gene>
    <name evidence="13" type="ORF">JOF36_001543</name>
</gene>
<evidence type="ECO:0000256" key="7">
    <source>
        <dbReference type="ARBA" id="ARBA00022840"/>
    </source>
</evidence>
<dbReference type="Pfam" id="PF02518">
    <property type="entry name" value="HATPase_c"/>
    <property type="match status" value="1"/>
</dbReference>
<evidence type="ECO:0000313" key="13">
    <source>
        <dbReference type="EMBL" id="MBP2365847.1"/>
    </source>
</evidence>
<keyword evidence="10" id="KW-1133">Transmembrane helix</keyword>
<evidence type="ECO:0000259" key="12">
    <source>
        <dbReference type="Pfam" id="PF07730"/>
    </source>
</evidence>
<sequence length="396" mass="42427">MVTIRGRRPSPTLLWWFGTGVLAAILLAISFPVSAAAYDVPLLVALVAATLQAGSLPPASAHPRGSTVLQFAGIVAFSLAIPVGAGPTWPLTVPGLLTLMVFVVLIAARHPWRPTAVIWWASVLLLVLLVLIDPRGRTIEDAATTVIVYTNVSLPLVIAVLALRHWAGIRRQLAEARRDVAMEQSQRAMAEERTRIARELHDVVAHGMSVIHMQANSAAYRISDIDPGSKAEFVRIAAGARSTIREMRQLLTVLRDEDADPSLTPVPGLDRLAELVESTRQAGATVQLAAPPPPELQTLPDPVSTAAYRIVQESLSNVIRHAPGAPARVSLDLAPDELVIEVVNEAPERPPPPAGPAGHGLHGMRERLRLLDGTLATGTTDDGGYRVSARLPRDET</sequence>
<proteinExistence type="predicted"/>
<accession>A0ABS4VPM3</accession>
<dbReference type="SUPFAM" id="SSF55874">
    <property type="entry name" value="ATPase domain of HSP90 chaperone/DNA topoisomerase II/histidine kinase"/>
    <property type="match status" value="1"/>
</dbReference>
<dbReference type="Pfam" id="PF07730">
    <property type="entry name" value="HisKA_3"/>
    <property type="match status" value="1"/>
</dbReference>
<dbReference type="PANTHER" id="PTHR24421">
    <property type="entry name" value="NITRATE/NITRITE SENSOR PROTEIN NARX-RELATED"/>
    <property type="match status" value="1"/>
</dbReference>
<reference evidence="13 14" key="1">
    <citation type="submission" date="2021-03" db="EMBL/GenBank/DDBJ databases">
        <title>Sequencing the genomes of 1000 actinobacteria strains.</title>
        <authorList>
            <person name="Klenk H.-P."/>
        </authorList>
    </citation>
    <scope>NUCLEOTIDE SEQUENCE [LARGE SCALE GENOMIC DNA]</scope>
    <source>
        <strain evidence="13 14">DSM 45256</strain>
    </source>
</reference>
<evidence type="ECO:0000256" key="10">
    <source>
        <dbReference type="SAM" id="Phobius"/>
    </source>
</evidence>
<keyword evidence="5" id="KW-0547">Nucleotide-binding</keyword>
<evidence type="ECO:0000256" key="3">
    <source>
        <dbReference type="ARBA" id="ARBA00022553"/>
    </source>
</evidence>
<comment type="caution">
    <text evidence="13">The sequence shown here is derived from an EMBL/GenBank/DDBJ whole genome shotgun (WGS) entry which is preliminary data.</text>
</comment>
<dbReference type="GO" id="GO:0016301">
    <property type="term" value="F:kinase activity"/>
    <property type="evidence" value="ECO:0007669"/>
    <property type="project" value="UniProtKB-KW"/>
</dbReference>
<dbReference type="RefSeq" id="WP_210025692.1">
    <property type="nucleotide sequence ID" value="NZ_JAGINU010000001.1"/>
</dbReference>
<feature type="transmembrane region" description="Helical" evidence="10">
    <location>
        <begin position="12"/>
        <end position="31"/>
    </location>
</feature>
<comment type="catalytic activity">
    <reaction evidence="1">
        <text>ATP + protein L-histidine = ADP + protein N-phospho-L-histidine.</text>
        <dbReference type="EC" id="2.7.13.3"/>
    </reaction>
</comment>
<evidence type="ECO:0000256" key="5">
    <source>
        <dbReference type="ARBA" id="ARBA00022741"/>
    </source>
</evidence>
<feature type="domain" description="Signal transduction histidine kinase subgroup 3 dimerisation and phosphoacceptor" evidence="12">
    <location>
        <begin position="192"/>
        <end position="257"/>
    </location>
</feature>
<dbReference type="EC" id="2.7.13.3" evidence="2"/>
<evidence type="ECO:0000259" key="11">
    <source>
        <dbReference type="Pfam" id="PF02518"/>
    </source>
</evidence>
<keyword evidence="3" id="KW-0597">Phosphoprotein</keyword>
<evidence type="ECO:0000256" key="9">
    <source>
        <dbReference type="SAM" id="MobiDB-lite"/>
    </source>
</evidence>
<dbReference type="CDD" id="cd16917">
    <property type="entry name" value="HATPase_UhpB-NarQ-NarX-like"/>
    <property type="match status" value="1"/>
</dbReference>
<dbReference type="Gene3D" id="1.20.5.1930">
    <property type="match status" value="1"/>
</dbReference>
<keyword evidence="14" id="KW-1185">Reference proteome</keyword>
<keyword evidence="7" id="KW-0067">ATP-binding</keyword>
<dbReference type="InterPro" id="IPR011712">
    <property type="entry name" value="Sig_transdc_His_kin_sub3_dim/P"/>
</dbReference>
<organism evidence="13 14">
    <name type="scientific">Pseudonocardia parietis</name>
    <dbReference type="NCBI Taxonomy" id="570936"/>
    <lineage>
        <taxon>Bacteria</taxon>
        <taxon>Bacillati</taxon>
        <taxon>Actinomycetota</taxon>
        <taxon>Actinomycetes</taxon>
        <taxon>Pseudonocardiales</taxon>
        <taxon>Pseudonocardiaceae</taxon>
        <taxon>Pseudonocardia</taxon>
    </lineage>
</organism>
<feature type="transmembrane region" description="Helical" evidence="10">
    <location>
        <begin position="91"/>
        <end position="108"/>
    </location>
</feature>
<dbReference type="Proteomes" id="UP001519295">
    <property type="component" value="Unassembled WGS sequence"/>
</dbReference>
<keyword evidence="6 13" id="KW-0418">Kinase</keyword>
<feature type="region of interest" description="Disordered" evidence="9">
    <location>
        <begin position="375"/>
        <end position="396"/>
    </location>
</feature>
<feature type="transmembrane region" description="Helical" evidence="10">
    <location>
        <begin position="144"/>
        <end position="163"/>
    </location>
</feature>
<protein>
    <recommendedName>
        <fullName evidence="2">histidine kinase</fullName>
        <ecNumber evidence="2">2.7.13.3</ecNumber>
    </recommendedName>
</protein>